<dbReference type="AlphaFoldDB" id="A0A812C859"/>
<protein>
    <submittedName>
        <fullName evidence="2">Uncharacterized protein</fullName>
    </submittedName>
</protein>
<comment type="caution">
    <text evidence="2">The sequence shown here is derived from an EMBL/GenBank/DDBJ whole genome shotgun (WGS) entry which is preliminary data.</text>
</comment>
<dbReference type="Proteomes" id="UP000597762">
    <property type="component" value="Unassembled WGS sequence"/>
</dbReference>
<feature type="transmembrane region" description="Helical" evidence="1">
    <location>
        <begin position="124"/>
        <end position="157"/>
    </location>
</feature>
<accession>A0A812C859</accession>
<keyword evidence="1" id="KW-1133">Transmembrane helix</keyword>
<name>A0A812C859_ACAPH</name>
<keyword evidence="1" id="KW-0472">Membrane</keyword>
<keyword evidence="3" id="KW-1185">Reference proteome</keyword>
<organism evidence="2 3">
    <name type="scientific">Acanthosepion pharaonis</name>
    <name type="common">Pharaoh cuttlefish</name>
    <name type="synonym">Sepia pharaonis</name>
    <dbReference type="NCBI Taxonomy" id="158019"/>
    <lineage>
        <taxon>Eukaryota</taxon>
        <taxon>Metazoa</taxon>
        <taxon>Spiralia</taxon>
        <taxon>Lophotrochozoa</taxon>
        <taxon>Mollusca</taxon>
        <taxon>Cephalopoda</taxon>
        <taxon>Coleoidea</taxon>
        <taxon>Decapodiformes</taxon>
        <taxon>Sepiida</taxon>
        <taxon>Sepiina</taxon>
        <taxon>Sepiidae</taxon>
        <taxon>Acanthosepion</taxon>
    </lineage>
</organism>
<evidence type="ECO:0000313" key="2">
    <source>
        <dbReference type="EMBL" id="CAE1259808.1"/>
    </source>
</evidence>
<gene>
    <name evidence="2" type="ORF">SPHA_31850</name>
</gene>
<proteinExistence type="predicted"/>
<feature type="transmembrane region" description="Helical" evidence="1">
    <location>
        <begin position="20"/>
        <end position="38"/>
    </location>
</feature>
<evidence type="ECO:0000313" key="3">
    <source>
        <dbReference type="Proteomes" id="UP000597762"/>
    </source>
</evidence>
<feature type="transmembrane region" description="Helical" evidence="1">
    <location>
        <begin position="50"/>
        <end position="75"/>
    </location>
</feature>
<sequence>MPVYGIWQLSNLSVFVDGKFILLLIFYIVIFLIFKIFFFPKFIPSRCVTINILFVFLFELDSFFLFYFFLLYFFHPITPIHFSLPIFYLHRLFPLIRPLFHIFYLVIFLRFLSLFFLSSTLDNCFFSISPFCFSLIFSFFFCLIFFINMFFFCYFSFNFYD</sequence>
<keyword evidence="1" id="KW-0812">Transmembrane</keyword>
<dbReference type="EMBL" id="CAHIKZ030001321">
    <property type="protein sequence ID" value="CAE1259808.1"/>
    <property type="molecule type" value="Genomic_DNA"/>
</dbReference>
<evidence type="ECO:0000256" key="1">
    <source>
        <dbReference type="SAM" id="Phobius"/>
    </source>
</evidence>
<reference evidence="2" key="1">
    <citation type="submission" date="2021-01" db="EMBL/GenBank/DDBJ databases">
        <authorList>
            <person name="Li R."/>
            <person name="Bekaert M."/>
        </authorList>
    </citation>
    <scope>NUCLEOTIDE SEQUENCE</scope>
    <source>
        <strain evidence="2">Farmed</strain>
    </source>
</reference>
<feature type="transmembrane region" description="Helical" evidence="1">
    <location>
        <begin position="95"/>
        <end position="117"/>
    </location>
</feature>